<dbReference type="Gene3D" id="3.40.190.10">
    <property type="entry name" value="Periplasmic binding protein-like II"/>
    <property type="match status" value="2"/>
</dbReference>
<dbReference type="GO" id="GO:0016829">
    <property type="term" value="F:lyase activity"/>
    <property type="evidence" value="ECO:0007669"/>
    <property type="project" value="UniProtKB-KW"/>
</dbReference>
<dbReference type="InterPro" id="IPR030868">
    <property type="entry name" value="MqnA"/>
</dbReference>
<dbReference type="PANTHER" id="PTHR37690">
    <property type="entry name" value="CHORISMATE DEHYDRATASE"/>
    <property type="match status" value="1"/>
</dbReference>
<organism evidence="3">
    <name type="scientific">hot springs metagenome</name>
    <dbReference type="NCBI Taxonomy" id="433727"/>
    <lineage>
        <taxon>unclassified sequences</taxon>
        <taxon>metagenomes</taxon>
        <taxon>ecological metagenomes</taxon>
    </lineage>
</organism>
<dbReference type="EMBL" id="BLAB01000001">
    <property type="protein sequence ID" value="GER93929.1"/>
    <property type="molecule type" value="Genomic_DNA"/>
</dbReference>
<dbReference type="HAMAP" id="MF_00995">
    <property type="entry name" value="MqnA"/>
    <property type="match status" value="1"/>
</dbReference>
<accession>A0A5J4L704</accession>
<proteinExistence type="inferred from homology"/>
<comment type="caution">
    <text evidence="3">The sequence shown here is derived from an EMBL/GenBank/DDBJ whole genome shotgun (WGS) entry which is preliminary data.</text>
</comment>
<dbReference type="PANTHER" id="PTHR37690:SF1">
    <property type="entry name" value="CHORISMATE DEHYDRATASE"/>
    <property type="match status" value="1"/>
</dbReference>
<dbReference type="SUPFAM" id="SSF53850">
    <property type="entry name" value="Periplasmic binding protein-like II"/>
    <property type="match status" value="1"/>
</dbReference>
<gene>
    <name evidence="3" type="ORF">A45J_1687</name>
</gene>
<dbReference type="InterPro" id="IPR003773">
    <property type="entry name" value="Menaquinone_biosynth"/>
</dbReference>
<dbReference type="GO" id="GO:0009234">
    <property type="term" value="P:menaquinone biosynthetic process"/>
    <property type="evidence" value="ECO:0007669"/>
    <property type="project" value="UniProtKB-KW"/>
</dbReference>
<dbReference type="CDD" id="cd13634">
    <property type="entry name" value="PBP2_Sco4506"/>
    <property type="match status" value="1"/>
</dbReference>
<evidence type="ECO:0000313" key="3">
    <source>
        <dbReference type="EMBL" id="GER93929.1"/>
    </source>
</evidence>
<keyword evidence="2" id="KW-0456">Lyase</keyword>
<protein>
    <recommendedName>
        <fullName evidence="4">Chorismate dehydratase</fullName>
    </recommendedName>
</protein>
<sequence length="282" mass="32659">MKLRIGKIPYANLFPIFYMLEKKCDCSTYEFVEGVPSLLNKMIRDGKIDVSPSSSIEYIRNPFLYQIIEGNSISSRGPIGSIFLFTKKDIHELNGNIVYVSSQSETSVALLNIILKKFYDIQCGIQVSQRPEDSGADAFLLIGDDALRYKAISNRQEAIGKNIDKHTIHGQLPIVSHQFVYDLGEIWYEKTGLPFVFALWIARKDMFDKREILNKFIKDLNKAKEIASKNLYEIARHSPMKEFMSEKEIVSYWRLIDYDLKAEHKKGLKLFERYLKEVDHVL</sequence>
<name>A0A5J4L704_9ZZZZ</name>
<keyword evidence="1" id="KW-0474">Menaquinone biosynthesis</keyword>
<dbReference type="Pfam" id="PF02621">
    <property type="entry name" value="VitK2_biosynth"/>
    <property type="match status" value="1"/>
</dbReference>
<dbReference type="AlphaFoldDB" id="A0A5J4L704"/>
<evidence type="ECO:0008006" key="4">
    <source>
        <dbReference type="Google" id="ProtNLM"/>
    </source>
</evidence>
<reference evidence="3" key="1">
    <citation type="submission" date="2019-10" db="EMBL/GenBank/DDBJ databases">
        <title>Metagenomic sequencing of thiosulfate-disproportionating enrichment culture.</title>
        <authorList>
            <person name="Umezawa K."/>
            <person name="Kojima H."/>
            <person name="Fukui M."/>
        </authorList>
    </citation>
    <scope>NUCLEOTIDE SEQUENCE</scope>
    <source>
        <strain evidence="3">45J</strain>
    </source>
</reference>
<evidence type="ECO:0000256" key="2">
    <source>
        <dbReference type="ARBA" id="ARBA00023239"/>
    </source>
</evidence>
<evidence type="ECO:0000256" key="1">
    <source>
        <dbReference type="ARBA" id="ARBA00022428"/>
    </source>
</evidence>